<comment type="caution">
    <text evidence="12">The sequence shown here is derived from an EMBL/GenBank/DDBJ whole genome shotgun (WGS) entry which is preliminary data.</text>
</comment>
<dbReference type="PANTHER" id="PTHR32282:SF33">
    <property type="entry name" value="PEPTIDOGLYCAN GLYCOSYLTRANSFERASE"/>
    <property type="match status" value="1"/>
</dbReference>
<evidence type="ECO:0000256" key="1">
    <source>
        <dbReference type="ARBA" id="ARBA00022645"/>
    </source>
</evidence>
<dbReference type="PANTHER" id="PTHR32282">
    <property type="entry name" value="BINDING PROTEIN TRANSPEPTIDASE, PUTATIVE-RELATED"/>
    <property type="match status" value="1"/>
</dbReference>
<evidence type="ECO:0000256" key="7">
    <source>
        <dbReference type="ARBA" id="ARBA00034000"/>
    </source>
</evidence>
<feature type="domain" description="Penicillin-binding protein transpeptidase" evidence="10">
    <location>
        <begin position="378"/>
        <end position="623"/>
    </location>
</feature>
<feature type="domain" description="Glycosyl transferase family 51" evidence="11">
    <location>
        <begin position="80"/>
        <end position="268"/>
    </location>
</feature>
<dbReference type="Pfam" id="PF00912">
    <property type="entry name" value="Transgly"/>
    <property type="match status" value="1"/>
</dbReference>
<dbReference type="GO" id="GO:0030288">
    <property type="term" value="C:outer membrane-bounded periplasmic space"/>
    <property type="evidence" value="ECO:0007669"/>
    <property type="project" value="TreeGrafter"/>
</dbReference>
<evidence type="ECO:0000256" key="9">
    <source>
        <dbReference type="SAM" id="MobiDB-lite"/>
    </source>
</evidence>
<dbReference type="GO" id="GO:0009002">
    <property type="term" value="F:serine-type D-Ala-D-Ala carboxypeptidase activity"/>
    <property type="evidence" value="ECO:0007669"/>
    <property type="project" value="UniProtKB-EC"/>
</dbReference>
<keyword evidence="5" id="KW-0378">Hydrolase</keyword>
<evidence type="ECO:0000256" key="3">
    <source>
        <dbReference type="ARBA" id="ARBA00022676"/>
    </source>
</evidence>
<keyword evidence="3" id="KW-0328">Glycosyltransferase</keyword>
<keyword evidence="6" id="KW-0511">Multifunctional enzyme</keyword>
<dbReference type="GO" id="GO:0006508">
    <property type="term" value="P:proteolysis"/>
    <property type="evidence" value="ECO:0007669"/>
    <property type="project" value="UniProtKB-KW"/>
</dbReference>
<comment type="catalytic activity">
    <reaction evidence="8">
        <text>[GlcNAc-(1-&gt;4)-Mur2Ac(oyl-L-Ala-gamma-D-Glu-L-Lys-D-Ala-D-Ala)](n)-di-trans,octa-cis-undecaprenyl diphosphate + beta-D-GlcNAc-(1-&gt;4)-Mur2Ac(oyl-L-Ala-gamma-D-Glu-L-Lys-D-Ala-D-Ala)-di-trans,octa-cis-undecaprenyl diphosphate = [GlcNAc-(1-&gt;4)-Mur2Ac(oyl-L-Ala-gamma-D-Glu-L-Lys-D-Ala-D-Ala)](n+1)-di-trans,octa-cis-undecaprenyl diphosphate + di-trans,octa-cis-undecaprenyl diphosphate + H(+)</text>
        <dbReference type="Rhea" id="RHEA:23708"/>
        <dbReference type="Rhea" id="RHEA-COMP:9602"/>
        <dbReference type="Rhea" id="RHEA-COMP:9603"/>
        <dbReference type="ChEBI" id="CHEBI:15378"/>
        <dbReference type="ChEBI" id="CHEBI:58405"/>
        <dbReference type="ChEBI" id="CHEBI:60033"/>
        <dbReference type="ChEBI" id="CHEBI:78435"/>
        <dbReference type="EC" id="2.4.99.28"/>
    </reaction>
</comment>
<keyword evidence="4" id="KW-0808">Transferase</keyword>
<dbReference type="InterPro" id="IPR012338">
    <property type="entry name" value="Beta-lactam/transpept-like"/>
</dbReference>
<evidence type="ECO:0000313" key="12">
    <source>
        <dbReference type="EMBL" id="MBS4187404.1"/>
    </source>
</evidence>
<dbReference type="AlphaFoldDB" id="A0A942YEG1"/>
<dbReference type="Gene3D" id="1.10.3810.10">
    <property type="entry name" value="Biosynthetic peptidoglycan transglycosylase-like"/>
    <property type="match status" value="1"/>
</dbReference>
<dbReference type="GO" id="GO:0008658">
    <property type="term" value="F:penicillin binding"/>
    <property type="evidence" value="ECO:0007669"/>
    <property type="project" value="InterPro"/>
</dbReference>
<dbReference type="Gene3D" id="3.40.710.10">
    <property type="entry name" value="DD-peptidase/beta-lactamase superfamily"/>
    <property type="match status" value="1"/>
</dbReference>
<comment type="catalytic activity">
    <reaction evidence="7">
        <text>Preferential cleavage: (Ac)2-L-Lys-D-Ala-|-D-Ala. Also transpeptidation of peptidyl-alanyl moieties that are N-acyl substituents of D-alanine.</text>
        <dbReference type="EC" id="3.4.16.4"/>
    </reaction>
</comment>
<accession>A0A942YEG1</accession>
<reference evidence="12" key="1">
    <citation type="submission" date="2021-05" db="EMBL/GenBank/DDBJ databases">
        <title>Novel Bacillus species.</title>
        <authorList>
            <person name="Liu G."/>
        </authorList>
    </citation>
    <scope>NUCLEOTIDE SEQUENCE</scope>
    <source>
        <strain evidence="12">FJAT-50051</strain>
    </source>
</reference>
<dbReference type="SUPFAM" id="SSF53955">
    <property type="entry name" value="Lysozyme-like"/>
    <property type="match status" value="1"/>
</dbReference>
<evidence type="ECO:0000256" key="4">
    <source>
        <dbReference type="ARBA" id="ARBA00022679"/>
    </source>
</evidence>
<evidence type="ECO:0000256" key="8">
    <source>
        <dbReference type="ARBA" id="ARBA00049902"/>
    </source>
</evidence>
<dbReference type="InterPro" id="IPR050396">
    <property type="entry name" value="Glycosyltr_51/Transpeptidase"/>
</dbReference>
<dbReference type="SUPFAM" id="SSF56601">
    <property type="entry name" value="beta-lactamase/transpeptidase-like"/>
    <property type="match status" value="1"/>
</dbReference>
<protein>
    <submittedName>
        <fullName evidence="12">Penicillin-binding protein</fullName>
    </submittedName>
</protein>
<dbReference type="GO" id="GO:0009252">
    <property type="term" value="P:peptidoglycan biosynthetic process"/>
    <property type="evidence" value="ECO:0007669"/>
    <property type="project" value="TreeGrafter"/>
</dbReference>
<dbReference type="GO" id="GO:0008955">
    <property type="term" value="F:peptidoglycan glycosyltransferase activity"/>
    <property type="evidence" value="ECO:0007669"/>
    <property type="project" value="UniProtKB-EC"/>
</dbReference>
<sequence>MGIKRVGGAVAGFVGGSVLAGLLVGVGVTPVLAVAGIGTTSALGVFESLPEYIEVGELPQRNELWAHRGGQPVHLADLWDQDRQELPLDEISEHLQDAAIDGEDKRFRETGGVDPTSLVRSVASVVASGGRGGSGGSTLTMQLVRNIKIQQASELPTAEEREAGYEEATRKSLDRKLVEVKLAIGLAKKYSKDEILAAYLNIAYFGDQTYGVQSAAQHYYGKDATHLSPAEAASLVAIVQWPERRDLSTSDHHADNAARRDVILRAMHAEGHLTDAELDQALATRPADYVRLTAPRQGCQAVETGAEFFCDHVVRTLQDLPQFGATAKARADAWRHGGYRVQTTLDLDLNGRQKELLDRSDPKTEHRLALGATLDTIETGTGRVLTMAQNTDHDRSDDAPPTATAINYATDEDSGGSRGFQTGSTYKVFTLLAWLEAGRSPDAVVDGTPRARSTWTQCGETIDAYWAPGNDSAAQRGPMSVRTATAQSVNGAYASMAAQLDLCDIRDLAERLGVHLATGGGLPANPASLLGTESIAPLTMASAYTAVANGGVRCEPVVVDQVTDRHGKALGGQSPSCRRVLEPEVARTAFDVMQGAFHGGTATGAATADGTTLFGKTGTADRAVQIWLIGGSERAVTAYWQGNTDGGGVSLRSVGNGEGGTYAGSRAEVWRQAQAAVNQVLPVG</sequence>
<evidence type="ECO:0000256" key="5">
    <source>
        <dbReference type="ARBA" id="ARBA00022801"/>
    </source>
</evidence>
<dbReference type="InterPro" id="IPR036950">
    <property type="entry name" value="PBP_transglycosylase"/>
</dbReference>
<feature type="region of interest" description="Disordered" evidence="9">
    <location>
        <begin position="391"/>
        <end position="419"/>
    </location>
</feature>
<dbReference type="Pfam" id="PF00905">
    <property type="entry name" value="Transpeptidase"/>
    <property type="match status" value="1"/>
</dbReference>
<dbReference type="InterPro" id="IPR001460">
    <property type="entry name" value="PCN-bd_Tpept"/>
</dbReference>
<dbReference type="EMBL" id="JAGYPE010000008">
    <property type="protein sequence ID" value="MBS4187404.1"/>
    <property type="molecule type" value="Genomic_DNA"/>
</dbReference>
<dbReference type="InterPro" id="IPR001264">
    <property type="entry name" value="Glyco_trans_51"/>
</dbReference>
<keyword evidence="2" id="KW-0645">Protease</keyword>
<name>A0A942YEG1_9BACI</name>
<evidence type="ECO:0000259" key="11">
    <source>
        <dbReference type="Pfam" id="PF00912"/>
    </source>
</evidence>
<proteinExistence type="predicted"/>
<organism evidence="12">
    <name type="scientific">Neobacillus citreus</name>
    <dbReference type="NCBI Taxonomy" id="2833578"/>
    <lineage>
        <taxon>Bacteria</taxon>
        <taxon>Bacillati</taxon>
        <taxon>Bacillota</taxon>
        <taxon>Bacilli</taxon>
        <taxon>Bacillales</taxon>
        <taxon>Bacillaceae</taxon>
        <taxon>Neobacillus</taxon>
    </lineage>
</organism>
<dbReference type="InterPro" id="IPR023346">
    <property type="entry name" value="Lysozyme-like_dom_sf"/>
</dbReference>
<evidence type="ECO:0000256" key="6">
    <source>
        <dbReference type="ARBA" id="ARBA00023268"/>
    </source>
</evidence>
<evidence type="ECO:0000256" key="2">
    <source>
        <dbReference type="ARBA" id="ARBA00022670"/>
    </source>
</evidence>
<evidence type="ECO:0000259" key="10">
    <source>
        <dbReference type="Pfam" id="PF00905"/>
    </source>
</evidence>
<gene>
    <name evidence="12" type="ORF">KHB02_39200</name>
</gene>
<keyword evidence="1" id="KW-0121">Carboxypeptidase</keyword>